<protein>
    <submittedName>
        <fullName evidence="1">Uncharacterized protein</fullName>
    </submittedName>
</protein>
<dbReference type="EMBL" id="CAMXCM010000002">
    <property type="protein sequence ID" value="CAI3941148.1"/>
    <property type="molecule type" value="Genomic_DNA"/>
</dbReference>
<name>A0A9W4TPE0_9PROT</name>
<evidence type="ECO:0000313" key="3">
    <source>
        <dbReference type="Proteomes" id="UP001154255"/>
    </source>
</evidence>
<dbReference type="Proteomes" id="UP001154259">
    <property type="component" value="Unassembled WGS sequence"/>
</dbReference>
<dbReference type="EMBL" id="CAMXCS010000002">
    <property type="protein sequence ID" value="CAI3942339.1"/>
    <property type="molecule type" value="Genomic_DNA"/>
</dbReference>
<gene>
    <name evidence="2" type="ORF">R53529_LOCUS1193</name>
    <name evidence="1" type="ORF">R53530_LOCUS1241</name>
</gene>
<accession>A0A9W4TPE0</accession>
<evidence type="ECO:0000313" key="2">
    <source>
        <dbReference type="EMBL" id="CAI3942339.1"/>
    </source>
</evidence>
<proteinExistence type="predicted"/>
<evidence type="ECO:0000313" key="4">
    <source>
        <dbReference type="Proteomes" id="UP001154259"/>
    </source>
</evidence>
<evidence type="ECO:0000313" key="1">
    <source>
        <dbReference type="EMBL" id="CAI3941148.1"/>
    </source>
</evidence>
<comment type="caution">
    <text evidence="1">The sequence shown here is derived from an EMBL/GenBank/DDBJ whole genome shotgun (WGS) entry which is preliminary data.</text>
</comment>
<keyword evidence="4" id="KW-1185">Reference proteome</keyword>
<reference evidence="1" key="1">
    <citation type="submission" date="2022-10" db="EMBL/GenBank/DDBJ databases">
        <authorList>
            <person name="Botero Cardona J."/>
        </authorList>
    </citation>
    <scope>NUCLEOTIDE SEQUENCE</scope>
    <source>
        <strain evidence="1">LMG 31819</strain>
        <strain evidence="2">R-53529</strain>
    </source>
</reference>
<sequence length="118" mass="13751">MKFITDSPFILQSIFKWNGSFNSKSRILVNGRCTRYKVDGKILYKCVQIHSDYVLFVTDEELSIYVANIYLLDMNGRVIDKAKIYAAYLEDDLSAFFNLIEDDTYSGELTDFRCLCRI</sequence>
<dbReference type="Proteomes" id="UP001154255">
    <property type="component" value="Unassembled WGS sequence"/>
</dbReference>
<dbReference type="AlphaFoldDB" id="A0A9W4TPE0"/>
<organism evidence="1 3">
    <name type="scientific">Commensalibacter communis</name>
    <dbReference type="NCBI Taxonomy" id="2972786"/>
    <lineage>
        <taxon>Bacteria</taxon>
        <taxon>Pseudomonadati</taxon>
        <taxon>Pseudomonadota</taxon>
        <taxon>Alphaproteobacteria</taxon>
        <taxon>Acetobacterales</taxon>
        <taxon>Acetobacteraceae</taxon>
    </lineage>
</organism>